<dbReference type="Pfam" id="PF08327">
    <property type="entry name" value="AHSA1"/>
    <property type="match status" value="1"/>
</dbReference>
<evidence type="ECO:0000259" key="2">
    <source>
        <dbReference type="Pfam" id="PF08327"/>
    </source>
</evidence>
<dbReference type="InterPro" id="IPR013538">
    <property type="entry name" value="ASHA1/2-like_C"/>
</dbReference>
<evidence type="ECO:0000313" key="3">
    <source>
        <dbReference type="EMBL" id="ABD82575.1"/>
    </source>
</evidence>
<dbReference type="Proteomes" id="UP000001947">
    <property type="component" value="Chromosome"/>
</dbReference>
<dbReference type="Gene3D" id="3.30.530.20">
    <property type="match status" value="1"/>
</dbReference>
<dbReference type="KEGG" id="sde:Sde_3320"/>
<dbReference type="HOGENOM" id="CLU_108923_6_1_6"/>
<dbReference type="EMBL" id="CP000282">
    <property type="protein sequence ID" value="ABD82575.1"/>
    <property type="molecule type" value="Genomic_DNA"/>
</dbReference>
<proteinExistence type="inferred from homology"/>
<name>Q21FF4_SACD2</name>
<evidence type="ECO:0000256" key="1">
    <source>
        <dbReference type="ARBA" id="ARBA00006817"/>
    </source>
</evidence>
<organism evidence="3 4">
    <name type="scientific">Saccharophagus degradans (strain 2-40 / ATCC 43961 / DSM 17024)</name>
    <dbReference type="NCBI Taxonomy" id="203122"/>
    <lineage>
        <taxon>Bacteria</taxon>
        <taxon>Pseudomonadati</taxon>
        <taxon>Pseudomonadota</taxon>
        <taxon>Gammaproteobacteria</taxon>
        <taxon>Cellvibrionales</taxon>
        <taxon>Cellvibrionaceae</taxon>
        <taxon>Saccharophagus</taxon>
    </lineage>
</organism>
<evidence type="ECO:0000313" key="4">
    <source>
        <dbReference type="Proteomes" id="UP000001947"/>
    </source>
</evidence>
<dbReference type="STRING" id="203122.Sde_3320"/>
<dbReference type="SUPFAM" id="SSF55961">
    <property type="entry name" value="Bet v1-like"/>
    <property type="match status" value="1"/>
</dbReference>
<feature type="domain" description="Activator of Hsp90 ATPase homologue 1/2-like C-terminal" evidence="2">
    <location>
        <begin position="23"/>
        <end position="154"/>
    </location>
</feature>
<dbReference type="InterPro" id="IPR023393">
    <property type="entry name" value="START-like_dom_sf"/>
</dbReference>
<accession>Q21FF4</accession>
<protein>
    <recommendedName>
        <fullName evidence="2">Activator of Hsp90 ATPase homologue 1/2-like C-terminal domain-containing protein</fullName>
    </recommendedName>
</protein>
<comment type="similarity">
    <text evidence="1">Belongs to the AHA1 family.</text>
</comment>
<dbReference type="AlphaFoldDB" id="Q21FF4"/>
<keyword evidence="4" id="KW-1185">Reference proteome</keyword>
<sequence length="158" mass="18039">MVALSPRLPSPSRELSMTRYIHAPPERVWSVFKDQLSEWWQPKPLRTVVHSIEWRTGGIFDTTIYGPNGESRVRRGLFLEVAPQRRIVFTDAIFADKPSSLPYTLGVIRFAADSVGTRYRLAAQFWCTPCSRQRSDTKLTDAWRLAAKQFAALAEAKI</sequence>
<gene>
    <name evidence="3" type="ordered locus">Sde_3320</name>
</gene>
<dbReference type="eggNOG" id="COG3832">
    <property type="taxonomic scope" value="Bacteria"/>
</dbReference>
<reference evidence="3 4" key="1">
    <citation type="journal article" date="2008" name="PLoS Genet.">
        <title>Complete genome sequence of the complex carbohydrate-degrading marine bacterium, Saccharophagus degradans strain 2-40 T.</title>
        <authorList>
            <person name="Weiner R.M."/>
            <person name="Taylor L.E.II."/>
            <person name="Henrissat B."/>
            <person name="Hauser L."/>
            <person name="Land M."/>
            <person name="Coutinho P.M."/>
            <person name="Rancurel C."/>
            <person name="Saunders E.H."/>
            <person name="Longmire A.G."/>
            <person name="Zhang H."/>
            <person name="Bayer E.A."/>
            <person name="Gilbert H.J."/>
            <person name="Larimer F."/>
            <person name="Zhulin I.B."/>
            <person name="Ekborg N.A."/>
            <person name="Lamed R."/>
            <person name="Richardson P.M."/>
            <person name="Borovok I."/>
            <person name="Hutcheson S."/>
        </authorList>
    </citation>
    <scope>NUCLEOTIDE SEQUENCE [LARGE SCALE GENOMIC DNA]</scope>
    <source>
        <strain evidence="4">2-40 / ATCC 43961 / DSM 17024</strain>
    </source>
</reference>